<feature type="transmembrane region" description="Helical" evidence="1">
    <location>
        <begin position="113"/>
        <end position="133"/>
    </location>
</feature>
<evidence type="ECO:0000313" key="4">
    <source>
        <dbReference type="WormBase" id="CBG21038"/>
    </source>
</evidence>
<dbReference type="InParanoid" id="A8XZ84"/>
<dbReference type="InterPro" id="IPR053220">
    <property type="entry name" value="Nematode_rcpt-like_serp_H"/>
</dbReference>
<dbReference type="AlphaFoldDB" id="A8XZ84"/>
<dbReference type="PANTHER" id="PTHR22941">
    <property type="entry name" value="SERPENTINE RECEPTOR"/>
    <property type="match status" value="1"/>
</dbReference>
<reference evidence="2 3" key="2">
    <citation type="journal article" date="2011" name="PLoS Genet.">
        <title>Caenorhabditis briggsae recombinant inbred line genotypes reveal inter-strain incompatibility and the evolution of recombination.</title>
        <authorList>
            <person name="Ross J.A."/>
            <person name="Koboldt D.C."/>
            <person name="Staisch J.E."/>
            <person name="Chamberlin H.M."/>
            <person name="Gupta B.P."/>
            <person name="Miller R.D."/>
            <person name="Baird S.E."/>
            <person name="Haag E.S."/>
        </authorList>
    </citation>
    <scope>NUCLEOTIDE SEQUENCE [LARGE SCALE GENOMIC DNA]</scope>
    <source>
        <strain evidence="2 3">AF16</strain>
    </source>
</reference>
<feature type="transmembrane region" description="Helical" evidence="1">
    <location>
        <begin position="37"/>
        <end position="55"/>
    </location>
</feature>
<dbReference type="Pfam" id="PF10318">
    <property type="entry name" value="7TM_GPCR_Srh"/>
    <property type="match status" value="1"/>
</dbReference>
<dbReference type="EMBL" id="HE600928">
    <property type="protein sequence ID" value="CAP37951.2"/>
    <property type="molecule type" value="Genomic_DNA"/>
</dbReference>
<name>A8XZ84_CAEBR</name>
<feature type="transmembrane region" description="Helical" evidence="1">
    <location>
        <begin position="217"/>
        <end position="240"/>
    </location>
</feature>
<dbReference type="FunCoup" id="A8XZ84">
    <property type="interactions" value="3"/>
</dbReference>
<protein>
    <submittedName>
        <fullName evidence="2">Protein CBR-SRH-48</fullName>
    </submittedName>
</protein>
<organism evidence="2 3">
    <name type="scientific">Caenorhabditis briggsae</name>
    <dbReference type="NCBI Taxonomy" id="6238"/>
    <lineage>
        <taxon>Eukaryota</taxon>
        <taxon>Metazoa</taxon>
        <taxon>Ecdysozoa</taxon>
        <taxon>Nematoda</taxon>
        <taxon>Chromadorea</taxon>
        <taxon>Rhabditida</taxon>
        <taxon>Rhabditina</taxon>
        <taxon>Rhabditomorpha</taxon>
        <taxon>Rhabditoidea</taxon>
        <taxon>Rhabditidae</taxon>
        <taxon>Peloderinae</taxon>
        <taxon>Caenorhabditis</taxon>
    </lineage>
</organism>
<keyword evidence="3" id="KW-1185">Reference proteome</keyword>
<reference evidence="2 3" key="1">
    <citation type="journal article" date="2003" name="PLoS Biol.">
        <title>The genome sequence of Caenorhabditis briggsae: a platform for comparative genomics.</title>
        <authorList>
            <person name="Stein L.D."/>
            <person name="Bao Z."/>
            <person name="Blasiar D."/>
            <person name="Blumenthal T."/>
            <person name="Brent M.R."/>
            <person name="Chen N."/>
            <person name="Chinwalla A."/>
            <person name="Clarke L."/>
            <person name="Clee C."/>
            <person name="Coghlan A."/>
            <person name="Coulson A."/>
            <person name="D'Eustachio P."/>
            <person name="Fitch D.H."/>
            <person name="Fulton L.A."/>
            <person name="Fulton R.E."/>
            <person name="Griffiths-Jones S."/>
            <person name="Harris T.W."/>
            <person name="Hillier L.W."/>
            <person name="Kamath R."/>
            <person name="Kuwabara P.E."/>
            <person name="Mardis E.R."/>
            <person name="Marra M.A."/>
            <person name="Miner T.L."/>
            <person name="Minx P."/>
            <person name="Mullikin J.C."/>
            <person name="Plumb R.W."/>
            <person name="Rogers J."/>
            <person name="Schein J.E."/>
            <person name="Sohrmann M."/>
            <person name="Spieth J."/>
            <person name="Stajich J.E."/>
            <person name="Wei C."/>
            <person name="Willey D."/>
            <person name="Wilson R.K."/>
            <person name="Durbin R."/>
            <person name="Waterston R.H."/>
        </authorList>
    </citation>
    <scope>NUCLEOTIDE SEQUENCE [LARGE SCALE GENOMIC DNA]</scope>
    <source>
        <strain evidence="2 3">AF16</strain>
    </source>
</reference>
<keyword evidence="1" id="KW-0472">Membrane</keyword>
<proteinExistence type="predicted"/>
<dbReference type="eggNOG" id="ENOG502TBKR">
    <property type="taxonomic scope" value="Eukaryota"/>
</dbReference>
<evidence type="ECO:0000256" key="1">
    <source>
        <dbReference type="SAM" id="Phobius"/>
    </source>
</evidence>
<evidence type="ECO:0000313" key="3">
    <source>
        <dbReference type="Proteomes" id="UP000008549"/>
    </source>
</evidence>
<dbReference type="WormBase" id="CBG21038">
    <property type="protein sequence ID" value="CBP28597"/>
    <property type="gene ID" value="WBGene00039922"/>
    <property type="gene designation" value="Cbr-srh-48"/>
</dbReference>
<dbReference type="Proteomes" id="UP000008549">
    <property type="component" value="Unassembled WGS sequence"/>
</dbReference>
<dbReference type="OMA" id="ENRQHHM"/>
<keyword evidence="1" id="KW-1133">Transmembrane helix</keyword>
<feature type="transmembrane region" description="Helical" evidence="1">
    <location>
        <begin position="296"/>
        <end position="316"/>
    </location>
</feature>
<evidence type="ECO:0000313" key="2">
    <source>
        <dbReference type="EMBL" id="CAP37951.2"/>
    </source>
</evidence>
<dbReference type="InterPro" id="IPR019422">
    <property type="entry name" value="7TM_GPCR_serpentine_rcpt_Srh"/>
</dbReference>
<dbReference type="PANTHER" id="PTHR22941:SF133">
    <property type="entry name" value="SERPENTINE RECEPTOR, CLASS H"/>
    <property type="match status" value="1"/>
</dbReference>
<gene>
    <name evidence="4" type="primary">srh-48</name>
    <name evidence="2" type="synonym">Cbr-srh-48</name>
    <name evidence="4" type="ORF">CBG21038</name>
    <name evidence="2" type="ORF">CBG_21038</name>
</gene>
<dbReference type="HOGENOM" id="CLU_042960_0_1_1"/>
<accession>A8XZ84</accession>
<sequence length="345" mass="39932">MTTSLSNYYAYNYTQLCNLSQKSFIETPKFLSGGARIIGVLGIPSNFFAYYILIFHTPKSMVHLKLCLLNLKIWTLLIDLIYSVFLIPYVFYPIFAMGYIGIFSTIFKIPSEIQFYFAMCCYGGISSAGILIFENRQHHMVPKGYRFRIQNPTFRIFLIIFNAFLGMSVMLLAIWLRADSDELKFKFLKLNPCPDPLYFSSYTFSVDTNRNEFSTGILIILFFISLQYSFFVSHCVWYIYSEEAARYSRNTRRMQKMFLFASFSQVAIFLAVFVVPLGIFAFVLTTGYRNQGLMNICNLIIPTIGLNTSIALVVMYKPYRDFVIKKLIRKGEKEETPNTKSAVVF</sequence>
<feature type="transmembrane region" description="Helical" evidence="1">
    <location>
        <begin position="154"/>
        <end position="176"/>
    </location>
</feature>
<keyword evidence="1" id="KW-0812">Transmembrane</keyword>
<feature type="transmembrane region" description="Helical" evidence="1">
    <location>
        <begin position="260"/>
        <end position="284"/>
    </location>
</feature>
<feature type="transmembrane region" description="Helical" evidence="1">
    <location>
        <begin position="76"/>
        <end position="107"/>
    </location>
</feature>